<keyword evidence="2" id="KW-1133">Transmembrane helix</keyword>
<feature type="region of interest" description="Disordered" evidence="1">
    <location>
        <begin position="1"/>
        <end position="131"/>
    </location>
</feature>
<sequence length="334" mass="34259">MTAGSNGNGDGAPEDDDPFAYLYRQEGDPGPGEPQGVPQQPHSTTGVPRTSYHQVTRVGQTTYGGQRDRSGGYGYPQATSAQGGYGYPHATSSPGPQPPGHPPAAVPAQQPGDRRGGPAAAGPGGGRGSRSGGGQGLLIGAIAVVVAVAVGVGVVIWAGNDDNKDKAEPEPANSVTESASSTPTKKSTPLPRQLPPVTDAVKLRPEGGAHPESQYSGALAEGGSYIAGMDTVGASVTWTFTVPEDGQYRVNVRYGNAGGEAKATLVVNGKGQSISLDNFSGQKDWSKAWTRSWGQVNLTKGDNTVTLTCGQGDSCGFVLDQLAITRDSYPSNWP</sequence>
<dbReference type="Gene3D" id="2.60.120.260">
    <property type="entry name" value="Galactose-binding domain-like"/>
    <property type="match status" value="1"/>
</dbReference>
<protein>
    <recommendedName>
        <fullName evidence="3">CBM6 domain-containing protein</fullName>
    </recommendedName>
</protein>
<keyword evidence="2" id="KW-0472">Membrane</keyword>
<name>A0A0T6LYR4_WENVI</name>
<dbReference type="Proteomes" id="UP000050867">
    <property type="component" value="Unassembled WGS sequence"/>
</dbReference>
<organism evidence="4 5">
    <name type="scientific">Wenjunlia vitaminophila</name>
    <name type="common">Streptomyces vitaminophilus</name>
    <dbReference type="NCBI Taxonomy" id="76728"/>
    <lineage>
        <taxon>Bacteria</taxon>
        <taxon>Bacillati</taxon>
        <taxon>Actinomycetota</taxon>
        <taxon>Actinomycetes</taxon>
        <taxon>Kitasatosporales</taxon>
        <taxon>Streptomycetaceae</taxon>
        <taxon>Wenjunlia</taxon>
    </lineage>
</organism>
<comment type="caution">
    <text evidence="4">The sequence shown here is derived from an EMBL/GenBank/DDBJ whole genome shotgun (WGS) entry which is preliminary data.</text>
</comment>
<keyword evidence="2" id="KW-0812">Transmembrane</keyword>
<dbReference type="InterPro" id="IPR008979">
    <property type="entry name" value="Galactose-bd-like_sf"/>
</dbReference>
<evidence type="ECO:0000256" key="1">
    <source>
        <dbReference type="SAM" id="MobiDB-lite"/>
    </source>
</evidence>
<reference evidence="4 5" key="1">
    <citation type="submission" date="2015-10" db="EMBL/GenBank/DDBJ databases">
        <title>Draft genome sequence of pyrrolomycin-producing Streptomyces vitaminophilus.</title>
        <authorList>
            <person name="Graham D.E."/>
            <person name="Mahan K.M."/>
            <person name="Klingeman D.M."/>
            <person name="Hettich R.L."/>
            <person name="Parry R.J."/>
        </authorList>
    </citation>
    <scope>NUCLEOTIDE SEQUENCE [LARGE SCALE GENOMIC DNA]</scope>
    <source>
        <strain evidence="4 5">ATCC 31673</strain>
    </source>
</reference>
<dbReference type="Pfam" id="PF16990">
    <property type="entry name" value="CBM_35"/>
    <property type="match status" value="1"/>
</dbReference>
<feature type="compositionally biased region" description="Polar residues" evidence="1">
    <location>
        <begin position="42"/>
        <end position="64"/>
    </location>
</feature>
<feature type="compositionally biased region" description="Pro residues" evidence="1">
    <location>
        <begin position="95"/>
        <end position="105"/>
    </location>
</feature>
<feature type="compositionally biased region" description="Low complexity" evidence="1">
    <location>
        <begin position="180"/>
        <end position="189"/>
    </location>
</feature>
<dbReference type="OrthoDB" id="190883at2"/>
<dbReference type="GO" id="GO:0030246">
    <property type="term" value="F:carbohydrate binding"/>
    <property type="evidence" value="ECO:0007669"/>
    <property type="project" value="InterPro"/>
</dbReference>
<dbReference type="EMBL" id="LLZU01000002">
    <property type="protein sequence ID" value="KRV51157.1"/>
    <property type="molecule type" value="Genomic_DNA"/>
</dbReference>
<evidence type="ECO:0000256" key="2">
    <source>
        <dbReference type="SAM" id="Phobius"/>
    </source>
</evidence>
<evidence type="ECO:0000259" key="3">
    <source>
        <dbReference type="PROSITE" id="PS51175"/>
    </source>
</evidence>
<keyword evidence="5" id="KW-1185">Reference proteome</keyword>
<evidence type="ECO:0000313" key="5">
    <source>
        <dbReference type="Proteomes" id="UP000050867"/>
    </source>
</evidence>
<feature type="compositionally biased region" description="Gly residues" evidence="1">
    <location>
        <begin position="122"/>
        <end position="131"/>
    </location>
</feature>
<feature type="compositionally biased region" description="Gly residues" evidence="1">
    <location>
        <begin position="1"/>
        <end position="10"/>
    </location>
</feature>
<dbReference type="SUPFAM" id="SSF49785">
    <property type="entry name" value="Galactose-binding domain-like"/>
    <property type="match status" value="1"/>
</dbReference>
<dbReference type="AlphaFoldDB" id="A0A0T6LYR4"/>
<feature type="compositionally biased region" description="Low complexity" evidence="1">
    <location>
        <begin position="106"/>
        <end position="121"/>
    </location>
</feature>
<gene>
    <name evidence="4" type="ORF">AQ490_02905</name>
</gene>
<feature type="domain" description="CBM6" evidence="3">
    <location>
        <begin position="196"/>
        <end position="325"/>
    </location>
</feature>
<dbReference type="PROSITE" id="PS51175">
    <property type="entry name" value="CBM6"/>
    <property type="match status" value="1"/>
</dbReference>
<feature type="transmembrane region" description="Helical" evidence="2">
    <location>
        <begin position="137"/>
        <end position="159"/>
    </location>
</feature>
<dbReference type="RefSeq" id="WP_018385544.1">
    <property type="nucleotide sequence ID" value="NZ_LLZU01000002.1"/>
</dbReference>
<dbReference type="eggNOG" id="ENOG50349V5">
    <property type="taxonomic scope" value="Bacteria"/>
</dbReference>
<accession>A0A0T6LYR4</accession>
<feature type="region of interest" description="Disordered" evidence="1">
    <location>
        <begin position="160"/>
        <end position="216"/>
    </location>
</feature>
<dbReference type="InterPro" id="IPR005084">
    <property type="entry name" value="CBM6"/>
</dbReference>
<proteinExistence type="predicted"/>
<evidence type="ECO:0000313" key="4">
    <source>
        <dbReference type="EMBL" id="KRV51157.1"/>
    </source>
</evidence>
<dbReference type="STRING" id="76728.AQ490_02905"/>